<proteinExistence type="predicted"/>
<dbReference type="Gene3D" id="3.40.1260.10">
    <property type="entry name" value="DsrEFH-like"/>
    <property type="match status" value="1"/>
</dbReference>
<feature type="chain" id="PRO_5018778711" description="DsrE family protein" evidence="1">
    <location>
        <begin position="26"/>
        <end position="155"/>
    </location>
</feature>
<dbReference type="EMBL" id="RXYK01000001">
    <property type="protein sequence ID" value="RTY39954.1"/>
    <property type="molecule type" value="Genomic_DNA"/>
</dbReference>
<accession>A0A3S0P0Q2</accession>
<evidence type="ECO:0008006" key="6">
    <source>
        <dbReference type="Google" id="ProtNLM"/>
    </source>
</evidence>
<name>A0A3S0P0Q2_CHLPH</name>
<keyword evidence="1" id="KW-0732">Signal</keyword>
<reference evidence="3 4" key="1">
    <citation type="submission" date="2018-12" db="EMBL/GenBank/DDBJ databases">
        <authorList>
            <person name="Lunina O.N."/>
            <person name="Grouzdev D.S."/>
            <person name="Gorlenko V.M."/>
            <person name="Savvichev A.S."/>
        </authorList>
    </citation>
    <scope>NUCLEOTIDE SEQUENCE [LARGE SCALE GENOMIC DNA]</scope>
    <source>
        <strain evidence="3 4">BrKhr-17</strain>
    </source>
</reference>
<gene>
    <name evidence="3" type="ORF">EKD02_00725</name>
    <name evidence="2" type="ORF">GJ685_05505</name>
</gene>
<dbReference type="SUPFAM" id="SSF75169">
    <property type="entry name" value="DsrEFH-like"/>
    <property type="match status" value="1"/>
</dbReference>
<evidence type="ECO:0000313" key="4">
    <source>
        <dbReference type="Proteomes" id="UP000279908"/>
    </source>
</evidence>
<evidence type="ECO:0000256" key="1">
    <source>
        <dbReference type="SAM" id="SignalP"/>
    </source>
</evidence>
<keyword evidence="5" id="KW-1185">Reference proteome</keyword>
<dbReference type="AlphaFoldDB" id="A0A3S0P0Q2"/>
<reference evidence="2 5" key="2">
    <citation type="submission" date="2019-11" db="EMBL/GenBank/DDBJ databases">
        <title>Green- and brown-colored morphotypes of Chlorobia in the stratified aquatic ecosystems of Kandalaksha Gulf (White Sea): A model for study of the accessory genome evolution.</title>
        <authorList>
            <person name="Grouzdev D.S."/>
        </authorList>
    </citation>
    <scope>NUCLEOTIDE SEQUENCE [LARGE SCALE GENOMIC DNA]</scope>
    <source>
        <strain evidence="2 5">ZM</strain>
    </source>
</reference>
<dbReference type="Proteomes" id="UP000279908">
    <property type="component" value="Unassembled WGS sequence"/>
</dbReference>
<evidence type="ECO:0000313" key="2">
    <source>
        <dbReference type="EMBL" id="MWV54520.1"/>
    </source>
</evidence>
<evidence type="ECO:0000313" key="3">
    <source>
        <dbReference type="EMBL" id="RTY39954.1"/>
    </source>
</evidence>
<dbReference type="Proteomes" id="UP000489351">
    <property type="component" value="Unassembled WGS sequence"/>
</dbReference>
<feature type="signal peptide" evidence="1">
    <location>
        <begin position="1"/>
        <end position="25"/>
    </location>
</feature>
<dbReference type="InterPro" id="IPR027396">
    <property type="entry name" value="DsrEFH-like"/>
</dbReference>
<sequence length="155" mass="16143">MSVFTRTVAMLALVLASLSPLQASSADAKAPARAVAETKGLFVVVTDADPMTQMMAMVLSTQTLKQGKSVQILLCGPAGELALTKSPQTSFKPLDKSPQMLLAGLIAQGVKVELCPLYLPNTGKTAKDLIKGISVAKPPVVAAAMNEAGIKLFTF</sequence>
<dbReference type="RefSeq" id="WP_126341497.1">
    <property type="nucleotide sequence ID" value="NZ_CP041698.1"/>
</dbReference>
<organism evidence="3 4">
    <name type="scientific">Chlorobium phaeovibrioides</name>
    <dbReference type="NCBI Taxonomy" id="1094"/>
    <lineage>
        <taxon>Bacteria</taxon>
        <taxon>Pseudomonadati</taxon>
        <taxon>Chlorobiota</taxon>
        <taxon>Chlorobiia</taxon>
        <taxon>Chlorobiales</taxon>
        <taxon>Chlorobiaceae</taxon>
        <taxon>Chlorobium/Pelodictyon group</taxon>
        <taxon>Chlorobium</taxon>
    </lineage>
</organism>
<comment type="caution">
    <text evidence="3">The sequence shown here is derived from an EMBL/GenBank/DDBJ whole genome shotgun (WGS) entry which is preliminary data.</text>
</comment>
<dbReference type="EMBL" id="WUBZ01000014">
    <property type="protein sequence ID" value="MWV54520.1"/>
    <property type="molecule type" value="Genomic_DNA"/>
</dbReference>
<evidence type="ECO:0000313" key="5">
    <source>
        <dbReference type="Proteomes" id="UP000489351"/>
    </source>
</evidence>
<protein>
    <recommendedName>
        <fullName evidence="6">DsrE family protein</fullName>
    </recommendedName>
</protein>